<organism evidence="1 2">
    <name type="scientific">Trifolium medium</name>
    <dbReference type="NCBI Taxonomy" id="97028"/>
    <lineage>
        <taxon>Eukaryota</taxon>
        <taxon>Viridiplantae</taxon>
        <taxon>Streptophyta</taxon>
        <taxon>Embryophyta</taxon>
        <taxon>Tracheophyta</taxon>
        <taxon>Spermatophyta</taxon>
        <taxon>Magnoliopsida</taxon>
        <taxon>eudicotyledons</taxon>
        <taxon>Gunneridae</taxon>
        <taxon>Pentapetalae</taxon>
        <taxon>rosids</taxon>
        <taxon>fabids</taxon>
        <taxon>Fabales</taxon>
        <taxon>Fabaceae</taxon>
        <taxon>Papilionoideae</taxon>
        <taxon>50 kb inversion clade</taxon>
        <taxon>NPAAA clade</taxon>
        <taxon>Hologalegina</taxon>
        <taxon>IRL clade</taxon>
        <taxon>Trifolieae</taxon>
        <taxon>Trifolium</taxon>
    </lineage>
</organism>
<comment type="caution">
    <text evidence="1">The sequence shown here is derived from an EMBL/GenBank/DDBJ whole genome shotgun (WGS) entry which is preliminary data.</text>
</comment>
<feature type="non-terminal residue" evidence="1">
    <location>
        <position position="1"/>
    </location>
</feature>
<reference evidence="1 2" key="1">
    <citation type="journal article" date="2018" name="Front. Plant Sci.">
        <title>Red Clover (Trifolium pratense) and Zigzag Clover (T. medium) - A Picture of Genomic Similarities and Differences.</title>
        <authorList>
            <person name="Dluhosova J."/>
            <person name="Istvanek J."/>
            <person name="Nedelnik J."/>
            <person name="Repkova J."/>
        </authorList>
    </citation>
    <scope>NUCLEOTIDE SEQUENCE [LARGE SCALE GENOMIC DNA]</scope>
    <source>
        <strain evidence="2">cv. 10/8</strain>
        <tissue evidence="1">Leaf</tissue>
    </source>
</reference>
<protein>
    <submittedName>
        <fullName evidence="1">Uncharacterized protein</fullName>
    </submittedName>
</protein>
<dbReference type="Proteomes" id="UP000265520">
    <property type="component" value="Unassembled WGS sequence"/>
</dbReference>
<evidence type="ECO:0000313" key="2">
    <source>
        <dbReference type="Proteomes" id="UP000265520"/>
    </source>
</evidence>
<keyword evidence="2" id="KW-1185">Reference proteome</keyword>
<dbReference type="AlphaFoldDB" id="A0A392V4X0"/>
<sequence>GEVLLSPGAVLEHRQARYWRGCR</sequence>
<name>A0A392V4X0_9FABA</name>
<proteinExistence type="predicted"/>
<evidence type="ECO:0000313" key="1">
    <source>
        <dbReference type="EMBL" id="MCI83316.1"/>
    </source>
</evidence>
<dbReference type="EMBL" id="LXQA011064210">
    <property type="protein sequence ID" value="MCI83316.1"/>
    <property type="molecule type" value="Genomic_DNA"/>
</dbReference>
<accession>A0A392V4X0</accession>